<dbReference type="Proteomes" id="UP000515203">
    <property type="component" value="Unplaced"/>
</dbReference>
<evidence type="ECO:0000259" key="1">
    <source>
        <dbReference type="PROSITE" id="PS50127"/>
    </source>
</evidence>
<dbReference type="InterPro" id="IPR016135">
    <property type="entry name" value="UBQ-conjugating_enzyme/RWD"/>
</dbReference>
<dbReference type="OrthoDB" id="7851174at2759"/>
<dbReference type="InParanoid" id="A0A6P3V997"/>
<protein>
    <submittedName>
        <fullName evidence="3">Ubiquitin-conjugating enzyme E2 N-like</fullName>
    </submittedName>
</protein>
<dbReference type="SMART" id="SM00212">
    <property type="entry name" value="UBCc"/>
    <property type="match status" value="1"/>
</dbReference>
<dbReference type="Pfam" id="PF00179">
    <property type="entry name" value="UQ_con"/>
    <property type="match status" value="1"/>
</dbReference>
<dbReference type="AlphaFoldDB" id="A0A6P3V997"/>
<dbReference type="RefSeq" id="XP_012368770.1">
    <property type="nucleotide sequence ID" value="XM_012513316.1"/>
</dbReference>
<dbReference type="Gene3D" id="3.10.110.10">
    <property type="entry name" value="Ubiquitin Conjugating Enzyme"/>
    <property type="match status" value="1"/>
</dbReference>
<sequence length="143" mass="16035">MAGLPPRIIKETKRLLTEPVAGIEDEPDDSKARYFYVVTARPQDSPFEGGTFKFELFLPEESPMAASKVCFMTKIYHLNVANLGRISLDILKDKWPPALQIHTVLLLIQALLGAPNPDEPLANDLAEQWKTKEAQARKSKSMD</sequence>
<feature type="domain" description="UBC core" evidence="1">
    <location>
        <begin position="3"/>
        <end position="143"/>
    </location>
</feature>
<evidence type="ECO:0000313" key="3">
    <source>
        <dbReference type="RefSeq" id="XP_012368770.1"/>
    </source>
</evidence>
<dbReference type="PROSITE" id="PS50127">
    <property type="entry name" value="UBC_2"/>
    <property type="match status" value="1"/>
</dbReference>
<evidence type="ECO:0000313" key="2">
    <source>
        <dbReference type="Proteomes" id="UP000515203"/>
    </source>
</evidence>
<dbReference type="PANTHER" id="PTHR24068">
    <property type="entry name" value="UBIQUITIN-CONJUGATING ENZYME E2"/>
    <property type="match status" value="1"/>
</dbReference>
<dbReference type="InterPro" id="IPR000608">
    <property type="entry name" value="UBC"/>
</dbReference>
<dbReference type="SUPFAM" id="SSF54495">
    <property type="entry name" value="UBC-like"/>
    <property type="match status" value="1"/>
</dbReference>
<accession>A0A6P3V997</accession>
<name>A0A6P3V997_OCTDE</name>
<proteinExistence type="predicted"/>
<gene>
    <name evidence="3" type="primary">LOC101578783</name>
</gene>
<keyword evidence="2" id="KW-1185">Reference proteome</keyword>
<reference evidence="3" key="1">
    <citation type="submission" date="2025-08" db="UniProtKB">
        <authorList>
            <consortium name="RefSeq"/>
        </authorList>
    </citation>
    <scope>IDENTIFICATION</scope>
</reference>
<organism evidence="2 3">
    <name type="scientific">Octodon degus</name>
    <name type="common">Degu</name>
    <name type="synonym">Sciurus degus</name>
    <dbReference type="NCBI Taxonomy" id="10160"/>
    <lineage>
        <taxon>Eukaryota</taxon>
        <taxon>Metazoa</taxon>
        <taxon>Chordata</taxon>
        <taxon>Craniata</taxon>
        <taxon>Vertebrata</taxon>
        <taxon>Euteleostomi</taxon>
        <taxon>Mammalia</taxon>
        <taxon>Eutheria</taxon>
        <taxon>Euarchontoglires</taxon>
        <taxon>Glires</taxon>
        <taxon>Rodentia</taxon>
        <taxon>Hystricomorpha</taxon>
        <taxon>Octodontidae</taxon>
        <taxon>Octodon</taxon>
    </lineage>
</organism>
<dbReference type="GeneID" id="101578783"/>